<dbReference type="AlphaFoldDB" id="A0A7I4YLC4"/>
<evidence type="ECO:0000313" key="1">
    <source>
        <dbReference type="Proteomes" id="UP000025227"/>
    </source>
</evidence>
<organism evidence="1 2">
    <name type="scientific">Haemonchus contortus</name>
    <name type="common">Barber pole worm</name>
    <dbReference type="NCBI Taxonomy" id="6289"/>
    <lineage>
        <taxon>Eukaryota</taxon>
        <taxon>Metazoa</taxon>
        <taxon>Ecdysozoa</taxon>
        <taxon>Nematoda</taxon>
        <taxon>Chromadorea</taxon>
        <taxon>Rhabditida</taxon>
        <taxon>Rhabditina</taxon>
        <taxon>Rhabditomorpha</taxon>
        <taxon>Strongyloidea</taxon>
        <taxon>Trichostrongylidae</taxon>
        <taxon>Haemonchus</taxon>
    </lineage>
</organism>
<protein>
    <submittedName>
        <fullName evidence="2">Neurochondrin</fullName>
    </submittedName>
</protein>
<dbReference type="OMA" id="NHVELQM"/>
<dbReference type="WBParaSite" id="HCON_00117410-00002">
    <property type="protein sequence ID" value="HCON_00117410-00002"/>
    <property type="gene ID" value="HCON_00117410"/>
</dbReference>
<sequence length="429" mass="48091">MADVLGKLSALVDRLKSGSTTPESDMMLDTIPKDLLEEILSDSGGTLAEFQDVAVDFLKYLLPSCSKDTLEDYSSLTPLLLQRLRTSEEMDSLDDIAACILSLSMVNSHDQAEYLHDTVDVLSSYCINNSRYFPFTRILQRLTDCIVVLRPSCSNYDLVCSNHTWPADTRTLIERALKTKTELITDDTRVLIFHLVKEVVESLGVKWFAPNVPLLLLLVYLVVVQVRMCLDKPDNVDPQILSVCYHILEMGIQCVEESSLLDDAAATRIATAVREAAFYSVDYWVKAVEQEEHLSEHVELVLYRFVSCLLAIGGAEILPVPLMRECSPLMLQVFQREIVNGNYSTAHLLLPNLNVLPKLSKNVITLLVEVVIAQYPDGEWKSTLEEVVSTLESLNGRVDYYNAETLTEARAKLMKAMPDCELSSMLANL</sequence>
<dbReference type="Proteomes" id="UP000025227">
    <property type="component" value="Unplaced"/>
</dbReference>
<keyword evidence="1" id="KW-1185">Reference proteome</keyword>
<name>A0A7I4YLC4_HAECO</name>
<evidence type="ECO:0000313" key="2">
    <source>
        <dbReference type="WBParaSite" id="HCON_00117410-00002"/>
    </source>
</evidence>
<dbReference type="OrthoDB" id="5869052at2759"/>
<dbReference type="InterPro" id="IPR016024">
    <property type="entry name" value="ARM-type_fold"/>
</dbReference>
<dbReference type="SUPFAM" id="SSF48371">
    <property type="entry name" value="ARM repeat"/>
    <property type="match status" value="1"/>
</dbReference>
<reference evidence="2" key="1">
    <citation type="submission" date="2020-12" db="UniProtKB">
        <authorList>
            <consortium name="WormBaseParasite"/>
        </authorList>
    </citation>
    <scope>IDENTIFICATION</scope>
    <source>
        <strain evidence="2">MHco3</strain>
    </source>
</reference>
<proteinExistence type="predicted"/>
<accession>A0A7I4YLC4</accession>